<protein>
    <submittedName>
        <fullName evidence="1">Uncharacterized protein</fullName>
    </submittedName>
</protein>
<keyword evidence="2" id="KW-1185">Reference proteome</keyword>
<dbReference type="Proteomes" id="UP000576082">
    <property type="component" value="Unassembled WGS sequence"/>
</dbReference>
<sequence>MKRILKITRFEKMENLMDVYSLSSVEEEAIKTKSSKVSTRTNVNECLLHHSQNYGHLIGQPNQD</sequence>
<name>A0A7X9XB85_9BACT</name>
<dbReference type="EMBL" id="JABANE010000062">
    <property type="protein sequence ID" value="NME70378.1"/>
    <property type="molecule type" value="Genomic_DNA"/>
</dbReference>
<gene>
    <name evidence="1" type="ORF">HHU12_20545</name>
</gene>
<accession>A0A7X9XB85</accession>
<evidence type="ECO:0000313" key="2">
    <source>
        <dbReference type="Proteomes" id="UP000576082"/>
    </source>
</evidence>
<organism evidence="1 2">
    <name type="scientific">Flammeovirga aprica JL-4</name>
    <dbReference type="NCBI Taxonomy" id="694437"/>
    <lineage>
        <taxon>Bacteria</taxon>
        <taxon>Pseudomonadati</taxon>
        <taxon>Bacteroidota</taxon>
        <taxon>Cytophagia</taxon>
        <taxon>Cytophagales</taxon>
        <taxon>Flammeovirgaceae</taxon>
        <taxon>Flammeovirga</taxon>
    </lineage>
</organism>
<evidence type="ECO:0000313" key="1">
    <source>
        <dbReference type="EMBL" id="NME70378.1"/>
    </source>
</evidence>
<proteinExistence type="predicted"/>
<dbReference type="AlphaFoldDB" id="A0A7X9XB85"/>
<comment type="caution">
    <text evidence="1">The sequence shown here is derived from an EMBL/GenBank/DDBJ whole genome shotgun (WGS) entry which is preliminary data.</text>
</comment>
<dbReference type="RefSeq" id="WP_169658617.1">
    <property type="nucleotide sequence ID" value="NZ_JABANE010000062.1"/>
</dbReference>
<reference evidence="1 2" key="1">
    <citation type="submission" date="2020-04" db="EMBL/GenBank/DDBJ databases">
        <title>Flammeovirga sp. SR4, a novel species isolated from seawater.</title>
        <authorList>
            <person name="Wang X."/>
        </authorList>
    </citation>
    <scope>NUCLEOTIDE SEQUENCE [LARGE SCALE GENOMIC DNA]</scope>
    <source>
        <strain evidence="1 2">ATCC 23126</strain>
    </source>
</reference>